<evidence type="ECO:0000313" key="2">
    <source>
        <dbReference type="EMBL" id="QDP80421.1"/>
    </source>
</evidence>
<evidence type="ECO:0000313" key="3">
    <source>
        <dbReference type="Proteomes" id="UP000317039"/>
    </source>
</evidence>
<gene>
    <name evidence="2" type="ORF">FOH10_18595</name>
</gene>
<feature type="transmembrane region" description="Helical" evidence="1">
    <location>
        <begin position="229"/>
        <end position="247"/>
    </location>
</feature>
<feature type="transmembrane region" description="Helical" evidence="1">
    <location>
        <begin position="92"/>
        <end position="112"/>
    </location>
</feature>
<feature type="transmembrane region" description="Helical" evidence="1">
    <location>
        <begin position="278"/>
        <end position="299"/>
    </location>
</feature>
<feature type="transmembrane region" description="Helical" evidence="1">
    <location>
        <begin position="124"/>
        <end position="146"/>
    </location>
</feature>
<dbReference type="GeneID" id="80334378"/>
<dbReference type="KEGG" id="nod:FOH10_18595"/>
<organism evidence="2 3">
    <name type="scientific">Nocardia otitidiscaviarum</name>
    <dbReference type="NCBI Taxonomy" id="1823"/>
    <lineage>
        <taxon>Bacteria</taxon>
        <taxon>Bacillati</taxon>
        <taxon>Actinomycetota</taxon>
        <taxon>Actinomycetes</taxon>
        <taxon>Mycobacteriales</taxon>
        <taxon>Nocardiaceae</taxon>
        <taxon>Nocardia</taxon>
    </lineage>
</organism>
<keyword evidence="1" id="KW-0472">Membrane</keyword>
<feature type="transmembrane region" description="Helical" evidence="1">
    <location>
        <begin position="24"/>
        <end position="46"/>
    </location>
</feature>
<dbReference type="EMBL" id="CP041695">
    <property type="protein sequence ID" value="QDP80421.1"/>
    <property type="molecule type" value="Genomic_DNA"/>
</dbReference>
<accession>A0A516NNE8</accession>
<dbReference type="RefSeq" id="WP_143981696.1">
    <property type="nucleotide sequence ID" value="NZ_CP041695.1"/>
</dbReference>
<proteinExistence type="predicted"/>
<keyword evidence="1" id="KW-1133">Transmembrane helix</keyword>
<reference evidence="2 3" key="1">
    <citation type="submission" date="2019-07" db="EMBL/GenBank/DDBJ databases">
        <title>Complete Genome Sequence and Methylome Analysis of Nocardia otitidis-caviarum NEB252.</title>
        <authorList>
            <person name="Fomenkov A."/>
            <person name="Anton B.P."/>
            <person name="Vincze T."/>
            <person name="Roberts R.J."/>
        </authorList>
    </citation>
    <scope>NUCLEOTIDE SEQUENCE [LARGE SCALE GENOMIC DNA]</scope>
    <source>
        <strain evidence="2 3">NEB252</strain>
    </source>
</reference>
<dbReference type="Proteomes" id="UP000317039">
    <property type="component" value="Chromosome"/>
</dbReference>
<sequence>MNHSLSTQSTTAAGWRWAVFRFCFVYFSLFCLFTTVIPFALLGLLGRWVHRLGGEWAVAPADPITGWVGRTVFGVDAVLHRDSGAGDQTANWVLVFCILVVAVVAAAVWTVVDRRTAHPRSWAWFTLFLRLCLGAVMVGFGVAKLIPTQMPGPTLAQLLQPYGDLSPASVLWLQVGGSHPYEMALGAAEVVAGLLLFVPRTAVLGALSSVLCMAQVLLLNLTFDIPEKLLSGHLLLIGLILLAPYCARLIDLFVRQRPCRPLTPPPLFTDVRKNRKAVWFQLAVAFWVVLGGYDRWLVWQEQYGPDSPKSELYGIWEVREFTLDGQPTPPLTTDENRWQRLVFDDPAEATYQRMNGELVAVRAEFRPDGRVIFSDDTIQPFATLSVERPVPDRLSLRGTLRGRPITVTLERVDLNSFTLNSRGFHWVQDYPYFR</sequence>
<evidence type="ECO:0000256" key="1">
    <source>
        <dbReference type="SAM" id="Phobius"/>
    </source>
</evidence>
<protein>
    <submittedName>
        <fullName evidence="2">DoxX family protein</fullName>
    </submittedName>
</protein>
<keyword evidence="1" id="KW-0812">Transmembrane</keyword>
<feature type="transmembrane region" description="Helical" evidence="1">
    <location>
        <begin position="203"/>
        <end position="223"/>
    </location>
</feature>
<name>A0A516NNE8_9NOCA</name>
<dbReference type="AlphaFoldDB" id="A0A516NNE8"/>